<evidence type="ECO:0000313" key="1">
    <source>
        <dbReference type="EMBL" id="CAD9257740.1"/>
    </source>
</evidence>
<dbReference type="InterPro" id="IPR050484">
    <property type="entry name" value="Transf_Hexapept/Carb_Anhydrase"/>
</dbReference>
<sequence>MARFINTIGRALRETGQAMDRLGLAAMDVENTFLVPLNRHRQLMNLEGKVPSLSGDVWVAPSASAIGDVAVSAGASVWYGTVLRGDAAPIVVGPGSNIQDLTSITTSEGAGVTIGSKVTVGHKAMLHGCSIGDGTLVGMGAQVCAFICLCTFTPCARVPPALLCSARGSCSHKC</sequence>
<evidence type="ECO:0008006" key="2">
    <source>
        <dbReference type="Google" id="ProtNLM"/>
    </source>
</evidence>
<dbReference type="PANTHER" id="PTHR13061:SF50">
    <property type="entry name" value="GAMMA CARBONIC ANHYDRASE 1, MITOCHONDRIAL"/>
    <property type="match status" value="1"/>
</dbReference>
<dbReference type="EMBL" id="HBGJ01025282">
    <property type="protein sequence ID" value="CAD9257740.1"/>
    <property type="molecule type" value="Transcribed_RNA"/>
</dbReference>
<dbReference type="InterPro" id="IPR011004">
    <property type="entry name" value="Trimer_LpxA-like_sf"/>
</dbReference>
<dbReference type="SUPFAM" id="SSF51161">
    <property type="entry name" value="Trimeric LpxA-like enzymes"/>
    <property type="match status" value="1"/>
</dbReference>
<dbReference type="AlphaFoldDB" id="A0A7S1U665"/>
<proteinExistence type="predicted"/>
<gene>
    <name evidence="1" type="ORF">PPAR1163_LOCUS16112</name>
</gene>
<organism evidence="1">
    <name type="scientific">Phaeomonas parva</name>
    <dbReference type="NCBI Taxonomy" id="124430"/>
    <lineage>
        <taxon>Eukaryota</taxon>
        <taxon>Sar</taxon>
        <taxon>Stramenopiles</taxon>
        <taxon>Ochrophyta</taxon>
        <taxon>Pinguiophyceae</taxon>
        <taxon>Pinguiochrysidales</taxon>
        <taxon>Pinguiochrysidaceae</taxon>
        <taxon>Phaeomonas</taxon>
    </lineage>
</organism>
<protein>
    <recommendedName>
        <fullName evidence="2">Gamma carbonic anhydrase</fullName>
    </recommendedName>
</protein>
<name>A0A7S1U665_9STRA</name>
<dbReference type="Gene3D" id="2.160.10.10">
    <property type="entry name" value="Hexapeptide repeat proteins"/>
    <property type="match status" value="1"/>
</dbReference>
<accession>A0A7S1U665</accession>
<dbReference type="InterPro" id="IPR047324">
    <property type="entry name" value="LbH_gamma_CA-like"/>
</dbReference>
<dbReference type="PANTHER" id="PTHR13061">
    <property type="entry name" value="DYNACTIN SUBUNIT P25"/>
    <property type="match status" value="1"/>
</dbReference>
<reference evidence="1" key="1">
    <citation type="submission" date="2021-01" db="EMBL/GenBank/DDBJ databases">
        <authorList>
            <person name="Corre E."/>
            <person name="Pelletier E."/>
            <person name="Niang G."/>
            <person name="Scheremetjew M."/>
            <person name="Finn R."/>
            <person name="Kale V."/>
            <person name="Holt S."/>
            <person name="Cochrane G."/>
            <person name="Meng A."/>
            <person name="Brown T."/>
            <person name="Cohen L."/>
        </authorList>
    </citation>
    <scope>NUCLEOTIDE SEQUENCE</scope>
    <source>
        <strain evidence="1">CCMP2877</strain>
    </source>
</reference>
<dbReference type="CDD" id="cd04645">
    <property type="entry name" value="LbH_gamma_CA_like"/>
    <property type="match status" value="1"/>
</dbReference>